<feature type="transmembrane region" description="Helical" evidence="6">
    <location>
        <begin position="295"/>
        <end position="318"/>
    </location>
</feature>
<evidence type="ECO:0000256" key="2">
    <source>
        <dbReference type="ARBA" id="ARBA00022448"/>
    </source>
</evidence>
<reference evidence="8 9" key="1">
    <citation type="submission" date="2017-07" db="EMBL/GenBank/DDBJ databases">
        <title>Draft Genome Sequences of Select Purple Nonsulfur Bacteria.</title>
        <authorList>
            <person name="Lasarre B."/>
            <person name="Mckinlay J.B."/>
        </authorList>
    </citation>
    <scope>NUCLEOTIDE SEQUENCE [LARGE SCALE GENOMIC DNA]</scope>
    <source>
        <strain evidence="8 9">DSM 11907</strain>
    </source>
</reference>
<keyword evidence="4 6" id="KW-1133">Transmembrane helix</keyword>
<accession>A0A327KMK5</accession>
<dbReference type="InterPro" id="IPR044770">
    <property type="entry name" value="MFS_spinster-like"/>
</dbReference>
<gene>
    <name evidence="8" type="ORF">CH338_17375</name>
</gene>
<dbReference type="GO" id="GO:0016020">
    <property type="term" value="C:membrane"/>
    <property type="evidence" value="ECO:0007669"/>
    <property type="project" value="UniProtKB-SubCell"/>
</dbReference>
<keyword evidence="2" id="KW-0813">Transport</keyword>
<keyword evidence="5 6" id="KW-0472">Membrane</keyword>
<evidence type="ECO:0000256" key="6">
    <source>
        <dbReference type="SAM" id="Phobius"/>
    </source>
</evidence>
<dbReference type="InterPro" id="IPR020846">
    <property type="entry name" value="MFS_dom"/>
</dbReference>
<evidence type="ECO:0000259" key="7">
    <source>
        <dbReference type="PROSITE" id="PS50850"/>
    </source>
</evidence>
<feature type="transmembrane region" description="Helical" evidence="6">
    <location>
        <begin position="324"/>
        <end position="347"/>
    </location>
</feature>
<organism evidence="8 9">
    <name type="scientific">Rhodoplanes elegans</name>
    <dbReference type="NCBI Taxonomy" id="29408"/>
    <lineage>
        <taxon>Bacteria</taxon>
        <taxon>Pseudomonadati</taxon>
        <taxon>Pseudomonadota</taxon>
        <taxon>Alphaproteobacteria</taxon>
        <taxon>Hyphomicrobiales</taxon>
        <taxon>Nitrobacteraceae</taxon>
        <taxon>Rhodoplanes</taxon>
    </lineage>
</organism>
<feature type="transmembrane region" description="Helical" evidence="6">
    <location>
        <begin position="53"/>
        <end position="75"/>
    </location>
</feature>
<feature type="transmembrane region" description="Helical" evidence="6">
    <location>
        <begin position="82"/>
        <end position="100"/>
    </location>
</feature>
<dbReference type="InterPro" id="IPR011701">
    <property type="entry name" value="MFS"/>
</dbReference>
<keyword evidence="9" id="KW-1185">Reference proteome</keyword>
<evidence type="ECO:0000256" key="4">
    <source>
        <dbReference type="ARBA" id="ARBA00022989"/>
    </source>
</evidence>
<feature type="transmembrane region" description="Helical" evidence="6">
    <location>
        <begin position="172"/>
        <end position="193"/>
    </location>
</feature>
<evidence type="ECO:0000256" key="3">
    <source>
        <dbReference type="ARBA" id="ARBA00022692"/>
    </source>
</evidence>
<feature type="transmembrane region" description="Helical" evidence="6">
    <location>
        <begin position="394"/>
        <end position="415"/>
    </location>
</feature>
<feature type="transmembrane region" description="Helical" evidence="6">
    <location>
        <begin position="144"/>
        <end position="165"/>
    </location>
</feature>
<dbReference type="Gene3D" id="1.20.1250.20">
    <property type="entry name" value="MFS general substrate transporter like domains"/>
    <property type="match status" value="1"/>
</dbReference>
<evidence type="ECO:0000313" key="8">
    <source>
        <dbReference type="EMBL" id="RAI36598.1"/>
    </source>
</evidence>
<feature type="transmembrane region" description="Helical" evidence="6">
    <location>
        <begin position="359"/>
        <end position="382"/>
    </location>
</feature>
<dbReference type="SUPFAM" id="SSF103473">
    <property type="entry name" value="MFS general substrate transporter"/>
    <property type="match status" value="1"/>
</dbReference>
<dbReference type="PANTHER" id="PTHR23505:SF79">
    <property type="entry name" value="PROTEIN SPINSTER"/>
    <property type="match status" value="1"/>
</dbReference>
<comment type="subcellular location">
    <subcellularLocation>
        <location evidence="1">Membrane</location>
        <topology evidence="1">Multi-pass membrane protein</topology>
    </subcellularLocation>
</comment>
<proteinExistence type="predicted"/>
<dbReference type="EMBL" id="NPEU01000213">
    <property type="protein sequence ID" value="RAI36598.1"/>
    <property type="molecule type" value="Genomic_DNA"/>
</dbReference>
<dbReference type="OrthoDB" id="9788453at2"/>
<dbReference type="PANTHER" id="PTHR23505">
    <property type="entry name" value="SPINSTER"/>
    <property type="match status" value="1"/>
</dbReference>
<dbReference type="PROSITE" id="PS50850">
    <property type="entry name" value="MFS"/>
    <property type="match status" value="1"/>
</dbReference>
<dbReference type="InterPro" id="IPR036259">
    <property type="entry name" value="MFS_trans_sf"/>
</dbReference>
<evidence type="ECO:0000313" key="9">
    <source>
        <dbReference type="Proteomes" id="UP000248863"/>
    </source>
</evidence>
<sequence>MIPHLPSDLAGYTRLLVVLTILSTFNQLDRQLTVILLEPIRCEFALSDVELGLLSGFGFAILHAGLSIPAAVWVVNRGRRNLVAVSTAVWGLATVASGLAQSFGQLLLGRIGIGIGAGEAGVTPASHAMISDAFPQQERAGAMAVWSSGINLGVLLAFLVGGFVGQRYGWRAAFVGCGLATAAMALVVRFALAEPARAADRAADALRAMPSLALLALTIRTMWGEPALHHIVFGATITATVGYGAISWVPSFLVRVHGLDLATTGTYLALVIGVGGAGVVLLGGRLADRLQRFGLGWSLVAIGLWLIVVKPFGLMFYLTSSTTVALVAFVLPATAANAYLGPALAALHNGFPPTVRPAASAVFLIAVNLIGLGVGPLLVGALSQLVFAEAGPRSLGYALAVMQGLGAWGALHFILAGRWLSRRGAA</sequence>
<protein>
    <recommendedName>
        <fullName evidence="7">Major facilitator superfamily (MFS) profile domain-containing protein</fullName>
    </recommendedName>
</protein>
<dbReference type="Proteomes" id="UP000248863">
    <property type="component" value="Unassembled WGS sequence"/>
</dbReference>
<keyword evidence="3 6" id="KW-0812">Transmembrane</keyword>
<dbReference type="Pfam" id="PF07690">
    <property type="entry name" value="MFS_1"/>
    <property type="match status" value="1"/>
</dbReference>
<feature type="transmembrane region" description="Helical" evidence="6">
    <location>
        <begin position="230"/>
        <end position="249"/>
    </location>
</feature>
<evidence type="ECO:0000256" key="5">
    <source>
        <dbReference type="ARBA" id="ARBA00023136"/>
    </source>
</evidence>
<dbReference type="RefSeq" id="WP_111358394.1">
    <property type="nucleotide sequence ID" value="NZ_NHSK01000051.1"/>
</dbReference>
<feature type="transmembrane region" description="Helical" evidence="6">
    <location>
        <begin position="261"/>
        <end position="283"/>
    </location>
</feature>
<dbReference type="AlphaFoldDB" id="A0A327KMK5"/>
<comment type="caution">
    <text evidence="8">The sequence shown here is derived from an EMBL/GenBank/DDBJ whole genome shotgun (WGS) entry which is preliminary data.</text>
</comment>
<evidence type="ECO:0000256" key="1">
    <source>
        <dbReference type="ARBA" id="ARBA00004141"/>
    </source>
</evidence>
<name>A0A327KMK5_9BRAD</name>
<dbReference type="GO" id="GO:0022857">
    <property type="term" value="F:transmembrane transporter activity"/>
    <property type="evidence" value="ECO:0007669"/>
    <property type="project" value="InterPro"/>
</dbReference>
<feature type="domain" description="Major facilitator superfamily (MFS) profile" evidence="7">
    <location>
        <begin position="15"/>
        <end position="426"/>
    </location>
</feature>